<evidence type="ECO:0000313" key="5">
    <source>
        <dbReference type="Proteomes" id="UP001431199"/>
    </source>
</evidence>
<dbReference type="EMBL" id="JAODBU010000011">
    <property type="protein sequence ID" value="MCT7399614.1"/>
    <property type="molecule type" value="Genomic_DNA"/>
</dbReference>
<gene>
    <name evidence="4" type="ORF">N5B56_11045</name>
</gene>
<protein>
    <submittedName>
        <fullName evidence="4">Uncharacterized protein</fullName>
    </submittedName>
</protein>
<evidence type="ECO:0000256" key="3">
    <source>
        <dbReference type="SAM" id="SignalP"/>
    </source>
</evidence>
<evidence type="ECO:0000256" key="1">
    <source>
        <dbReference type="SAM" id="MobiDB-lite"/>
    </source>
</evidence>
<keyword evidence="2" id="KW-1133">Transmembrane helix</keyword>
<proteinExistence type="predicted"/>
<comment type="caution">
    <text evidence="4">The sequence shown here is derived from an EMBL/GenBank/DDBJ whole genome shotgun (WGS) entry which is preliminary data.</text>
</comment>
<keyword evidence="2" id="KW-0812">Transmembrane</keyword>
<evidence type="ECO:0000313" key="4">
    <source>
        <dbReference type="EMBL" id="MCT7399614.1"/>
    </source>
</evidence>
<feature type="compositionally biased region" description="Basic and acidic residues" evidence="1">
    <location>
        <begin position="183"/>
        <end position="196"/>
    </location>
</feature>
<dbReference type="Proteomes" id="UP001431199">
    <property type="component" value="Unassembled WGS sequence"/>
</dbReference>
<feature type="compositionally biased region" description="Low complexity" evidence="1">
    <location>
        <begin position="169"/>
        <end position="182"/>
    </location>
</feature>
<dbReference type="RefSeq" id="WP_117908338.1">
    <property type="nucleotide sequence ID" value="NZ_JAODBU010000011.1"/>
</dbReference>
<feature type="compositionally biased region" description="Low complexity" evidence="1">
    <location>
        <begin position="197"/>
        <end position="229"/>
    </location>
</feature>
<evidence type="ECO:0000256" key="2">
    <source>
        <dbReference type="SAM" id="Phobius"/>
    </source>
</evidence>
<sequence length="272" mass="28317">MKKTFKKLLVMVSAVVLTFSMNVAAAEDIVLNDSGSPFIKSFDPGTSGEYKYLGYAYCFEVGPEYKYLQITYTGDPTAFDELRLEFVVNSDPSEEKKLTPVWFRENDEGTVRTTDGGLVPNPSDKEQTAVIDLEKSGIDLSTGIRAFHIHDTPGKGKFTITDARLMTSAPKGGASASASDVKSSSDDKKASSDSKSKSSSSTDSKSSDSSSSKDSSASSASASSSSDSSESVGGGATAAPTTGSATYPIAIAIGGIVVAGAALVASKKMKIQ</sequence>
<accession>A0ABT2M272</accession>
<feature type="region of interest" description="Disordered" evidence="1">
    <location>
        <begin position="169"/>
        <end position="242"/>
    </location>
</feature>
<feature type="signal peptide" evidence="3">
    <location>
        <begin position="1"/>
        <end position="25"/>
    </location>
</feature>
<keyword evidence="3" id="KW-0732">Signal</keyword>
<keyword evidence="2" id="KW-0472">Membrane</keyword>
<feature type="transmembrane region" description="Helical" evidence="2">
    <location>
        <begin position="245"/>
        <end position="265"/>
    </location>
</feature>
<keyword evidence="5" id="KW-1185">Reference proteome</keyword>
<organism evidence="4 5">
    <name type="scientific">Eubacterium album</name>
    <dbReference type="NCBI Taxonomy" id="2978477"/>
    <lineage>
        <taxon>Bacteria</taxon>
        <taxon>Bacillati</taxon>
        <taxon>Bacillota</taxon>
        <taxon>Clostridia</taxon>
        <taxon>Eubacteriales</taxon>
        <taxon>Eubacteriaceae</taxon>
        <taxon>Eubacterium</taxon>
    </lineage>
</organism>
<feature type="chain" id="PRO_5045602917" evidence="3">
    <location>
        <begin position="26"/>
        <end position="272"/>
    </location>
</feature>
<name>A0ABT2M272_9FIRM</name>
<reference evidence="4" key="1">
    <citation type="submission" date="2022-09" db="EMBL/GenBank/DDBJ databases">
        <title>Eubacterium sp. LFL-14 isolated from human feces.</title>
        <authorList>
            <person name="Liu F."/>
        </authorList>
    </citation>
    <scope>NUCLEOTIDE SEQUENCE</scope>
    <source>
        <strain evidence="4">LFL-14</strain>
    </source>
</reference>